<organism evidence="8 9">
    <name type="scientific">Rubroshorea leprosula</name>
    <dbReference type="NCBI Taxonomy" id="152421"/>
    <lineage>
        <taxon>Eukaryota</taxon>
        <taxon>Viridiplantae</taxon>
        <taxon>Streptophyta</taxon>
        <taxon>Embryophyta</taxon>
        <taxon>Tracheophyta</taxon>
        <taxon>Spermatophyta</taxon>
        <taxon>Magnoliopsida</taxon>
        <taxon>eudicotyledons</taxon>
        <taxon>Gunneridae</taxon>
        <taxon>Pentapetalae</taxon>
        <taxon>rosids</taxon>
        <taxon>malvids</taxon>
        <taxon>Malvales</taxon>
        <taxon>Dipterocarpaceae</taxon>
        <taxon>Rubroshorea</taxon>
    </lineage>
</organism>
<keyword evidence="5" id="KW-0539">Nucleus</keyword>
<dbReference type="Gene3D" id="3.30.890.10">
    <property type="entry name" value="Methyl-cpg-binding Protein 2, Chain A"/>
    <property type="match status" value="1"/>
</dbReference>
<proteinExistence type="predicted"/>
<reference evidence="8 9" key="1">
    <citation type="journal article" date="2021" name="Commun. Biol.">
        <title>The genome of Shorea leprosula (Dipterocarpaceae) highlights the ecological relevance of drought in aseasonal tropical rainforests.</title>
        <authorList>
            <person name="Ng K.K.S."/>
            <person name="Kobayashi M.J."/>
            <person name="Fawcett J.A."/>
            <person name="Hatakeyama M."/>
            <person name="Paape T."/>
            <person name="Ng C.H."/>
            <person name="Ang C.C."/>
            <person name="Tnah L.H."/>
            <person name="Lee C.T."/>
            <person name="Nishiyama T."/>
            <person name="Sese J."/>
            <person name="O'Brien M.J."/>
            <person name="Copetti D."/>
            <person name="Mohd Noor M.I."/>
            <person name="Ong R.C."/>
            <person name="Putra M."/>
            <person name="Sireger I.Z."/>
            <person name="Indrioko S."/>
            <person name="Kosugi Y."/>
            <person name="Izuno A."/>
            <person name="Isagi Y."/>
            <person name="Lee S.L."/>
            <person name="Shimizu K.K."/>
        </authorList>
    </citation>
    <scope>NUCLEOTIDE SEQUENCE [LARGE SCALE GENOMIC DNA]</scope>
    <source>
        <strain evidence="8">214</strain>
    </source>
</reference>
<comment type="subcellular location">
    <subcellularLocation>
        <location evidence="1">Nucleus</location>
    </subcellularLocation>
</comment>
<sequence>MADSSSNQTIPEGWVLKTGKEKRGTEYKYYFCPVTGQHFYTYEDLMRYVTYAKASKLSIYADDPEVEEKNKRNNKRKVSARRRGESSNSSNKK</sequence>
<evidence type="ECO:0000313" key="8">
    <source>
        <dbReference type="EMBL" id="GKV28668.1"/>
    </source>
</evidence>
<evidence type="ECO:0000256" key="1">
    <source>
        <dbReference type="ARBA" id="ARBA00004123"/>
    </source>
</evidence>
<keyword evidence="9" id="KW-1185">Reference proteome</keyword>
<evidence type="ECO:0000259" key="7">
    <source>
        <dbReference type="PROSITE" id="PS50982"/>
    </source>
</evidence>
<dbReference type="SUPFAM" id="SSF54171">
    <property type="entry name" value="DNA-binding domain"/>
    <property type="match status" value="1"/>
</dbReference>
<feature type="compositionally biased region" description="Basic residues" evidence="6">
    <location>
        <begin position="72"/>
        <end position="81"/>
    </location>
</feature>
<comment type="caution">
    <text evidence="8">The sequence shown here is derived from an EMBL/GenBank/DDBJ whole genome shotgun (WGS) entry which is preliminary data.</text>
</comment>
<evidence type="ECO:0000313" key="9">
    <source>
        <dbReference type="Proteomes" id="UP001054252"/>
    </source>
</evidence>
<dbReference type="InterPro" id="IPR016177">
    <property type="entry name" value="DNA-bd_dom_sf"/>
</dbReference>
<evidence type="ECO:0000256" key="4">
    <source>
        <dbReference type="ARBA" id="ARBA00023163"/>
    </source>
</evidence>
<dbReference type="EMBL" id="BPVZ01000080">
    <property type="protein sequence ID" value="GKV28668.1"/>
    <property type="molecule type" value="Genomic_DNA"/>
</dbReference>
<dbReference type="AlphaFoldDB" id="A0AAV5KVS4"/>
<dbReference type="Proteomes" id="UP001054252">
    <property type="component" value="Unassembled WGS sequence"/>
</dbReference>
<evidence type="ECO:0000256" key="5">
    <source>
        <dbReference type="ARBA" id="ARBA00023242"/>
    </source>
</evidence>
<dbReference type="GO" id="GO:0005634">
    <property type="term" value="C:nucleus"/>
    <property type="evidence" value="ECO:0007669"/>
    <property type="project" value="UniProtKB-SubCell"/>
</dbReference>
<gene>
    <name evidence="8" type="ORF">SLEP1_g37689</name>
</gene>
<feature type="region of interest" description="Disordered" evidence="6">
    <location>
        <begin position="63"/>
        <end position="93"/>
    </location>
</feature>
<protein>
    <recommendedName>
        <fullName evidence="7">MBD domain-containing protein</fullName>
    </recommendedName>
</protein>
<keyword evidence="3" id="KW-0238">DNA-binding</keyword>
<accession>A0AAV5KVS4</accession>
<dbReference type="GO" id="GO:0003677">
    <property type="term" value="F:DNA binding"/>
    <property type="evidence" value="ECO:0007669"/>
    <property type="project" value="UniProtKB-KW"/>
</dbReference>
<keyword evidence="4" id="KW-0804">Transcription</keyword>
<dbReference type="InterPro" id="IPR001739">
    <property type="entry name" value="Methyl_CpG_DNA-bd"/>
</dbReference>
<name>A0AAV5KVS4_9ROSI</name>
<feature type="domain" description="MBD" evidence="7">
    <location>
        <begin position="1"/>
        <end position="69"/>
    </location>
</feature>
<evidence type="ECO:0000256" key="6">
    <source>
        <dbReference type="SAM" id="MobiDB-lite"/>
    </source>
</evidence>
<evidence type="ECO:0000256" key="2">
    <source>
        <dbReference type="ARBA" id="ARBA00023015"/>
    </source>
</evidence>
<evidence type="ECO:0000256" key="3">
    <source>
        <dbReference type="ARBA" id="ARBA00023125"/>
    </source>
</evidence>
<dbReference type="PROSITE" id="PS50982">
    <property type="entry name" value="MBD"/>
    <property type="match status" value="1"/>
</dbReference>
<keyword evidence="2" id="KW-0805">Transcription regulation</keyword>